<protein>
    <submittedName>
        <fullName evidence="12">ATP-binding cassette domain-containing protein</fullName>
    </submittedName>
</protein>
<feature type="transmembrane region" description="Helical" evidence="10">
    <location>
        <begin position="865"/>
        <end position="887"/>
    </location>
</feature>
<keyword evidence="8 10" id="KW-0472">Membrane</keyword>
<dbReference type="FunFam" id="3.40.50.300:FF:000032">
    <property type="entry name" value="Export ABC transporter ATP-binding protein"/>
    <property type="match status" value="1"/>
</dbReference>
<evidence type="ECO:0000256" key="9">
    <source>
        <dbReference type="ARBA" id="ARBA00038388"/>
    </source>
</evidence>
<dbReference type="PANTHER" id="PTHR42798:SF6">
    <property type="entry name" value="CELL DIVISION ATP-BINDING PROTEIN FTSE"/>
    <property type="match status" value="1"/>
</dbReference>
<dbReference type="InterPro" id="IPR003593">
    <property type="entry name" value="AAA+_ATPase"/>
</dbReference>
<dbReference type="GO" id="GO:0098796">
    <property type="term" value="C:membrane protein complex"/>
    <property type="evidence" value="ECO:0007669"/>
    <property type="project" value="UniProtKB-ARBA"/>
</dbReference>
<keyword evidence="3" id="KW-1003">Cell membrane</keyword>
<dbReference type="InterPro" id="IPR003838">
    <property type="entry name" value="ABC3_permease_C"/>
</dbReference>
<dbReference type="Pfam" id="PF02687">
    <property type="entry name" value="FtsX"/>
    <property type="match status" value="1"/>
</dbReference>
<evidence type="ECO:0000259" key="11">
    <source>
        <dbReference type="PROSITE" id="PS50893"/>
    </source>
</evidence>
<evidence type="ECO:0000256" key="4">
    <source>
        <dbReference type="ARBA" id="ARBA00022692"/>
    </source>
</evidence>
<feature type="transmembrane region" description="Helical" evidence="10">
    <location>
        <begin position="829"/>
        <end position="853"/>
    </location>
</feature>
<dbReference type="SMART" id="SM00382">
    <property type="entry name" value="AAA"/>
    <property type="match status" value="1"/>
</dbReference>
<dbReference type="SUPFAM" id="SSF52540">
    <property type="entry name" value="P-loop containing nucleoside triphosphate hydrolases"/>
    <property type="match status" value="1"/>
</dbReference>
<evidence type="ECO:0000256" key="8">
    <source>
        <dbReference type="ARBA" id="ARBA00023136"/>
    </source>
</evidence>
<keyword evidence="4 10" id="KW-0812">Transmembrane</keyword>
<evidence type="ECO:0000256" key="1">
    <source>
        <dbReference type="ARBA" id="ARBA00004429"/>
    </source>
</evidence>
<dbReference type="GO" id="GO:0005524">
    <property type="term" value="F:ATP binding"/>
    <property type="evidence" value="ECO:0007669"/>
    <property type="project" value="UniProtKB-KW"/>
</dbReference>
<dbReference type="CDD" id="cd03255">
    <property type="entry name" value="ABC_MJ0796_LolCDE_FtsE"/>
    <property type="match status" value="1"/>
</dbReference>
<evidence type="ECO:0000256" key="2">
    <source>
        <dbReference type="ARBA" id="ARBA00022448"/>
    </source>
</evidence>
<accession>A0A9D9GTY3</accession>
<gene>
    <name evidence="12" type="ORF">IAC58_01100</name>
</gene>
<feature type="non-terminal residue" evidence="12">
    <location>
        <position position="1"/>
    </location>
</feature>
<keyword evidence="7 10" id="KW-1133">Transmembrane helix</keyword>
<dbReference type="PROSITE" id="PS50893">
    <property type="entry name" value="ABC_TRANSPORTER_2"/>
    <property type="match status" value="1"/>
</dbReference>
<dbReference type="InterPro" id="IPR027417">
    <property type="entry name" value="P-loop_NTPase"/>
</dbReference>
<dbReference type="PROSITE" id="PS00211">
    <property type="entry name" value="ABC_TRANSPORTER_1"/>
    <property type="match status" value="1"/>
</dbReference>
<evidence type="ECO:0000313" key="13">
    <source>
        <dbReference type="Proteomes" id="UP000823613"/>
    </source>
</evidence>
<evidence type="ECO:0000256" key="10">
    <source>
        <dbReference type="SAM" id="Phobius"/>
    </source>
</evidence>
<comment type="similarity">
    <text evidence="9">Belongs to the ABC transporter superfamily. Macrolide exporter (TC 3.A.1.122) family.</text>
</comment>
<dbReference type="Gene3D" id="3.40.50.300">
    <property type="entry name" value="P-loop containing nucleotide triphosphate hydrolases"/>
    <property type="match status" value="1"/>
</dbReference>
<reference evidence="12" key="1">
    <citation type="submission" date="2020-10" db="EMBL/GenBank/DDBJ databases">
        <authorList>
            <person name="Gilroy R."/>
        </authorList>
    </citation>
    <scope>NUCLEOTIDE SEQUENCE</scope>
    <source>
        <strain evidence="12">11159</strain>
    </source>
</reference>
<dbReference type="Pfam" id="PF00005">
    <property type="entry name" value="ABC_tran"/>
    <property type="match status" value="1"/>
</dbReference>
<dbReference type="InterPro" id="IPR017911">
    <property type="entry name" value="MacB-like_ATP-bd"/>
</dbReference>
<keyword evidence="5" id="KW-0547">Nucleotide-binding</keyword>
<dbReference type="AlphaFoldDB" id="A0A9D9GTY3"/>
<reference evidence="12" key="2">
    <citation type="journal article" date="2021" name="PeerJ">
        <title>Extensive microbial diversity within the chicken gut microbiome revealed by metagenomics and culture.</title>
        <authorList>
            <person name="Gilroy R."/>
            <person name="Ravi A."/>
            <person name="Getino M."/>
            <person name="Pursley I."/>
            <person name="Horton D.L."/>
            <person name="Alikhan N.F."/>
            <person name="Baker D."/>
            <person name="Gharbi K."/>
            <person name="Hall N."/>
            <person name="Watson M."/>
            <person name="Adriaenssens E.M."/>
            <person name="Foster-Nyarko E."/>
            <person name="Jarju S."/>
            <person name="Secka A."/>
            <person name="Antonio M."/>
            <person name="Oren A."/>
            <person name="Chaudhuri R.R."/>
            <person name="La Ragione R."/>
            <person name="Hildebrand F."/>
            <person name="Pallen M.J."/>
        </authorList>
    </citation>
    <scope>NUCLEOTIDE SEQUENCE</scope>
    <source>
        <strain evidence="12">11159</strain>
    </source>
</reference>
<sequence length="904" mass="100579">DEVVSALKGISINFRESEFVAILGPSGCGKTTLLNIIGGLDHATSGDLFIDGISTKNYKDRDWDTYRNKRIGFIFQSYNLIPHETILENVELALNISGISKKERIKRSKEILVKVGLGGKFNKYPNQLSGGQCQRVAIARALVNNPEIILADEPTGALDSVTSLQVMDLLKEISKNHLVIMVTHNADLANKYATRIINLLDGEVTNDSLNYTEFDKVEENEFKKVTFKERVKNIFKKENENKKSKLSFFSAFKLSIKNLISKYKRTLMICFAGSIGIIGVGSVLSISSGVNGFISNTQKEMLSGNPLQVNQSGFDLNSLLENMTTVEQSEAISQGIENGYINVDKVISYLIKQGELLEGFGVSNNISNEYVDYLLEMPKDWYSAIGIYYDENLNYNVYTDIKVEDANGNEVTKTMSLYSIINMYTDMLKNVNGDGINGEDIASLIPLATSNFSQIPNNLDIIEEQYDIISNPTKSHLATKDNEIMLVVDKDSSLSDIFLGQYGYFSQEEFLNLIYKDVEGLNHLYDEELDKETNRISYDDLLNKTFTYYPNDDVFKDLSLNSASTIGAIASGNYLNEISDEEILTDGIELKITAILRPKEDVNYSCLSSGIFYTPALSEKIREINKNSQTIKFLNDNNLDGLYSIEMMNIPQGITYNQEYYLNGERYNPKLIAGGSGLFSSLMGQMQQSQHWTVYSISLRELGAADTPSRISIYPKNLDYKNQITEYLDKRNEDIDLTINGSVISSENRANITYTDNVEVIMSLISSMVDIVSYALVAFTALSLVVSTVMIAIITYVSVIERIKEIGVIRALGGRKIDVARLFNAETCVIGLISGIIGVAITYLLSLILNLIVGNLSGIYTIASLPIWMALVLIFVSIILTLISGLIPASIASKKDPVEALRTE</sequence>
<keyword evidence="6 12" id="KW-0067">ATP-binding</keyword>
<dbReference type="InterPro" id="IPR017871">
    <property type="entry name" value="ABC_transporter-like_CS"/>
</dbReference>
<dbReference type="GO" id="GO:0016887">
    <property type="term" value="F:ATP hydrolysis activity"/>
    <property type="evidence" value="ECO:0007669"/>
    <property type="project" value="InterPro"/>
</dbReference>
<dbReference type="Proteomes" id="UP000823613">
    <property type="component" value="Unassembled WGS sequence"/>
</dbReference>
<evidence type="ECO:0000256" key="5">
    <source>
        <dbReference type="ARBA" id="ARBA00022741"/>
    </source>
</evidence>
<dbReference type="GO" id="GO:0022857">
    <property type="term" value="F:transmembrane transporter activity"/>
    <property type="evidence" value="ECO:0007669"/>
    <property type="project" value="UniProtKB-ARBA"/>
</dbReference>
<evidence type="ECO:0000256" key="7">
    <source>
        <dbReference type="ARBA" id="ARBA00022989"/>
    </source>
</evidence>
<organism evidence="12 13">
    <name type="scientific">Candidatus Onthovivens merdipullorum</name>
    <dbReference type="NCBI Taxonomy" id="2840889"/>
    <lineage>
        <taxon>Bacteria</taxon>
        <taxon>Bacillati</taxon>
        <taxon>Bacillota</taxon>
        <taxon>Bacilli</taxon>
        <taxon>Bacillales</taxon>
        <taxon>Candidatus Onthovivens</taxon>
    </lineage>
</organism>
<dbReference type="InterPro" id="IPR003439">
    <property type="entry name" value="ABC_transporter-like_ATP-bd"/>
</dbReference>
<comment type="subcellular location">
    <subcellularLocation>
        <location evidence="1">Cell inner membrane</location>
        <topology evidence="1">Multi-pass membrane protein</topology>
    </subcellularLocation>
</comment>
<evidence type="ECO:0000313" key="12">
    <source>
        <dbReference type="EMBL" id="MBO8427145.1"/>
    </source>
</evidence>
<dbReference type="GO" id="GO:0005886">
    <property type="term" value="C:plasma membrane"/>
    <property type="evidence" value="ECO:0007669"/>
    <property type="project" value="UniProtKB-SubCell"/>
</dbReference>
<dbReference type="EMBL" id="JADIMY010000019">
    <property type="protein sequence ID" value="MBO8427145.1"/>
    <property type="molecule type" value="Genomic_DNA"/>
</dbReference>
<feature type="domain" description="ABC transporter" evidence="11">
    <location>
        <begin position="1"/>
        <end position="226"/>
    </location>
</feature>
<evidence type="ECO:0000256" key="6">
    <source>
        <dbReference type="ARBA" id="ARBA00022840"/>
    </source>
</evidence>
<evidence type="ECO:0000256" key="3">
    <source>
        <dbReference type="ARBA" id="ARBA00022475"/>
    </source>
</evidence>
<feature type="transmembrane region" description="Helical" evidence="10">
    <location>
        <begin position="771"/>
        <end position="797"/>
    </location>
</feature>
<comment type="caution">
    <text evidence="12">The sequence shown here is derived from an EMBL/GenBank/DDBJ whole genome shotgun (WGS) entry which is preliminary data.</text>
</comment>
<dbReference type="PANTHER" id="PTHR42798">
    <property type="entry name" value="LIPOPROTEIN-RELEASING SYSTEM ATP-BINDING PROTEIN LOLD"/>
    <property type="match status" value="1"/>
</dbReference>
<name>A0A9D9GTY3_9BACL</name>
<proteinExistence type="inferred from homology"/>
<keyword evidence="2" id="KW-0813">Transport</keyword>